<dbReference type="OrthoDB" id="5840629at2759"/>
<dbReference type="InterPro" id="IPR036047">
    <property type="entry name" value="F-box-like_dom_sf"/>
</dbReference>
<comment type="caution">
    <text evidence="3">The sequence shown here is derived from an EMBL/GenBank/DDBJ whole genome shotgun (WGS) entry which is preliminary data.</text>
</comment>
<dbReference type="EMBL" id="JABEBT010000020">
    <property type="protein sequence ID" value="KAF7637408.1"/>
    <property type="molecule type" value="Genomic_DNA"/>
</dbReference>
<name>A0A8S9ZW08_9BILA</name>
<accession>A0A8S9ZW08</accession>
<organism evidence="3 4">
    <name type="scientific">Meloidogyne graminicola</name>
    <dbReference type="NCBI Taxonomy" id="189291"/>
    <lineage>
        <taxon>Eukaryota</taxon>
        <taxon>Metazoa</taxon>
        <taxon>Ecdysozoa</taxon>
        <taxon>Nematoda</taxon>
        <taxon>Chromadorea</taxon>
        <taxon>Rhabditida</taxon>
        <taxon>Tylenchina</taxon>
        <taxon>Tylenchomorpha</taxon>
        <taxon>Tylenchoidea</taxon>
        <taxon>Meloidogynidae</taxon>
        <taxon>Meloidogyninae</taxon>
        <taxon>Meloidogyne</taxon>
    </lineage>
</organism>
<protein>
    <submittedName>
        <fullName evidence="3">F-box domain-containing protein</fullName>
    </submittedName>
</protein>
<dbReference type="PROSITE" id="PS50181">
    <property type="entry name" value="FBOX"/>
    <property type="match status" value="1"/>
</dbReference>
<dbReference type="SUPFAM" id="SSF81383">
    <property type="entry name" value="F-box domain"/>
    <property type="match status" value="1"/>
</dbReference>
<dbReference type="InterPro" id="IPR001810">
    <property type="entry name" value="F-box_dom"/>
</dbReference>
<dbReference type="CDD" id="cd09917">
    <property type="entry name" value="F-box_SF"/>
    <property type="match status" value="1"/>
</dbReference>
<dbReference type="Proteomes" id="UP000605970">
    <property type="component" value="Unassembled WGS sequence"/>
</dbReference>
<evidence type="ECO:0000313" key="3">
    <source>
        <dbReference type="EMBL" id="KAF7637408.1"/>
    </source>
</evidence>
<gene>
    <name evidence="3" type="ORF">Mgra_00003152</name>
</gene>
<feature type="domain" description="F-box" evidence="2">
    <location>
        <begin position="70"/>
        <end position="106"/>
    </location>
</feature>
<dbReference type="Gene3D" id="3.80.10.10">
    <property type="entry name" value="Ribonuclease Inhibitor"/>
    <property type="match status" value="1"/>
</dbReference>
<evidence type="ECO:0000259" key="2">
    <source>
        <dbReference type="PROSITE" id="PS50181"/>
    </source>
</evidence>
<keyword evidence="4" id="KW-1185">Reference proteome</keyword>
<feature type="compositionally biased region" description="Low complexity" evidence="1">
    <location>
        <begin position="1"/>
        <end position="22"/>
    </location>
</feature>
<sequence length="287" mass="32915">MSPNDVGNNNNDGNDRTNNGNSRRLRGVHKGIIIGQCSWRSNSNKRKRKTTGSTSRQSVLASAALRRNIPFQLDFLPLETLSTAFSYLPFDDLAKIGLVSKKFHRVQNMTRCSRRHISVGLLRRLFPGEIINSTTNCAGMLQIIRQFRRALHSYPQGNINEVDLSEFVAFRESHFEELLKSINNGKTLFTEVRRLNVRGCVVEPKDIAFLAQLMPKVWFVRCSPQTLVLPEECKEHLLLTAEQQLKLQNRVEDYAHLCGKLTQRHLLLLSQLTELFPCLEMVQLDKW</sequence>
<dbReference type="AlphaFoldDB" id="A0A8S9ZW08"/>
<feature type="region of interest" description="Disordered" evidence="1">
    <location>
        <begin position="1"/>
        <end position="25"/>
    </location>
</feature>
<dbReference type="Pfam" id="PF12937">
    <property type="entry name" value="F-box-like"/>
    <property type="match status" value="1"/>
</dbReference>
<evidence type="ECO:0000256" key="1">
    <source>
        <dbReference type="SAM" id="MobiDB-lite"/>
    </source>
</evidence>
<proteinExistence type="predicted"/>
<dbReference type="InterPro" id="IPR032675">
    <property type="entry name" value="LRR_dom_sf"/>
</dbReference>
<reference evidence="3" key="1">
    <citation type="journal article" date="2020" name="Ecol. Evol.">
        <title>Genome structure and content of the rice root-knot nematode (Meloidogyne graminicola).</title>
        <authorList>
            <person name="Phan N.T."/>
            <person name="Danchin E.G.J."/>
            <person name="Klopp C."/>
            <person name="Perfus-Barbeoch L."/>
            <person name="Kozlowski D.K."/>
            <person name="Koutsovoulos G.D."/>
            <person name="Lopez-Roques C."/>
            <person name="Bouchez O."/>
            <person name="Zahm M."/>
            <person name="Besnard G."/>
            <person name="Bellafiore S."/>
        </authorList>
    </citation>
    <scope>NUCLEOTIDE SEQUENCE</scope>
    <source>
        <strain evidence="3">VN-18</strain>
    </source>
</reference>
<evidence type="ECO:0000313" key="4">
    <source>
        <dbReference type="Proteomes" id="UP000605970"/>
    </source>
</evidence>